<keyword evidence="1" id="KW-0378">Hydrolase</keyword>
<feature type="compositionally biased region" description="Polar residues" evidence="2">
    <location>
        <begin position="447"/>
        <end position="456"/>
    </location>
</feature>
<feature type="compositionally biased region" description="Polar residues" evidence="2">
    <location>
        <begin position="1"/>
        <end position="15"/>
    </location>
</feature>
<dbReference type="Pfam" id="PF13976">
    <property type="entry name" value="gag_pre-integrs"/>
    <property type="match status" value="1"/>
</dbReference>
<comment type="caution">
    <text evidence="5">The sequence shown here is derived from an EMBL/GenBank/DDBJ whole genome shotgun (WGS) entry which is preliminary data.</text>
</comment>
<dbReference type="InterPro" id="IPR036397">
    <property type="entry name" value="RNaseH_sf"/>
</dbReference>
<feature type="region of interest" description="Disordered" evidence="2">
    <location>
        <begin position="311"/>
        <end position="383"/>
    </location>
</feature>
<feature type="compositionally biased region" description="Polar residues" evidence="2">
    <location>
        <begin position="474"/>
        <end position="486"/>
    </location>
</feature>
<dbReference type="InterPro" id="IPR025724">
    <property type="entry name" value="GAG-pre-integrase_dom"/>
</dbReference>
<name>A0A699KV96_TANCI</name>
<dbReference type="InterPro" id="IPR054722">
    <property type="entry name" value="PolX-like_BBD"/>
</dbReference>
<sequence length="492" mass="55671">TNRSQNHSYKSSTHRSVGHEPNGAYMRPPHRSFGPRPHRDSMRPSFRPGGHRPHGPSMNPWRPTMNGARPYKSFFQAPSYETRPFLKSSAVKNPYRAPWVPTVNSSQNNIDDKGYWDSGCSRHMTGNISYLFNFEPFDGGYVSFGQGGCKITGNGTIKTDSECLVLGRNFKLLDDTNMLLRTPRQHNMYSIDLKTIVPHKDLTCLVAKASADECILWHRRLGHLNVKTMNKLVRHNLVRGLPTKSFNNDHTCTACLKGKQHKASCKSKLVNSVTKPLHSLHMDLFGPTSVSSISNKWYCLVVTDDFSRRRVQRETNRSQNHSYKSSTHRSASHRPNGAHMRPPLRSSGPRPQGNSMRPPFRPAGHRPHGPSKNPGRPTMNGARSYKTFFQTPSFKTRPFLKSSAINNSYRAPWVSTANRYVPPVNRKFSTGRRNFPTAHRKFPTASRKFTTGSTKNHTADMGRKGKAVKPSACWTWNPSQELSNKGQFPEQH</sequence>
<evidence type="ECO:0000259" key="4">
    <source>
        <dbReference type="Pfam" id="PF22936"/>
    </source>
</evidence>
<proteinExistence type="predicted"/>
<evidence type="ECO:0000256" key="2">
    <source>
        <dbReference type="SAM" id="MobiDB-lite"/>
    </source>
</evidence>
<feature type="region of interest" description="Disordered" evidence="2">
    <location>
        <begin position="431"/>
        <end position="492"/>
    </location>
</feature>
<evidence type="ECO:0000313" key="5">
    <source>
        <dbReference type="EMBL" id="GFB13177.1"/>
    </source>
</evidence>
<gene>
    <name evidence="5" type="ORF">Tci_685148</name>
</gene>
<protein>
    <submittedName>
        <fullName evidence="5">Uncharacterized protein</fullName>
    </submittedName>
</protein>
<feature type="domain" description="GAG-pre-integrase" evidence="3">
    <location>
        <begin position="187"/>
        <end position="260"/>
    </location>
</feature>
<keyword evidence="1" id="KW-0645">Protease</keyword>
<reference evidence="5" key="1">
    <citation type="journal article" date="2019" name="Sci. Rep.">
        <title>Draft genome of Tanacetum cinerariifolium, the natural source of mosquito coil.</title>
        <authorList>
            <person name="Yamashiro T."/>
            <person name="Shiraishi A."/>
            <person name="Satake H."/>
            <person name="Nakayama K."/>
        </authorList>
    </citation>
    <scope>NUCLEOTIDE SEQUENCE</scope>
</reference>
<evidence type="ECO:0000256" key="1">
    <source>
        <dbReference type="ARBA" id="ARBA00022670"/>
    </source>
</evidence>
<dbReference type="GO" id="GO:0006508">
    <property type="term" value="P:proteolysis"/>
    <property type="evidence" value="ECO:0007669"/>
    <property type="project" value="UniProtKB-KW"/>
</dbReference>
<feature type="domain" description="Retrovirus-related Pol polyprotein from transposon TNT 1-94-like beta-barrel" evidence="4">
    <location>
        <begin position="115"/>
        <end position="160"/>
    </location>
</feature>
<dbReference type="PANTHER" id="PTHR42648">
    <property type="entry name" value="TRANSPOSASE, PUTATIVE-RELATED"/>
    <property type="match status" value="1"/>
</dbReference>
<evidence type="ECO:0000259" key="3">
    <source>
        <dbReference type="Pfam" id="PF13976"/>
    </source>
</evidence>
<accession>A0A699KV96</accession>
<dbReference type="Gene3D" id="3.30.420.10">
    <property type="entry name" value="Ribonuclease H-like superfamily/Ribonuclease H"/>
    <property type="match status" value="1"/>
</dbReference>
<dbReference type="GO" id="GO:0008233">
    <property type="term" value="F:peptidase activity"/>
    <property type="evidence" value="ECO:0007669"/>
    <property type="project" value="UniProtKB-KW"/>
</dbReference>
<feature type="region of interest" description="Disordered" evidence="2">
    <location>
        <begin position="1"/>
        <end position="62"/>
    </location>
</feature>
<organism evidence="5">
    <name type="scientific">Tanacetum cinerariifolium</name>
    <name type="common">Dalmatian daisy</name>
    <name type="synonym">Chrysanthemum cinerariifolium</name>
    <dbReference type="NCBI Taxonomy" id="118510"/>
    <lineage>
        <taxon>Eukaryota</taxon>
        <taxon>Viridiplantae</taxon>
        <taxon>Streptophyta</taxon>
        <taxon>Embryophyta</taxon>
        <taxon>Tracheophyta</taxon>
        <taxon>Spermatophyta</taxon>
        <taxon>Magnoliopsida</taxon>
        <taxon>eudicotyledons</taxon>
        <taxon>Gunneridae</taxon>
        <taxon>Pentapetalae</taxon>
        <taxon>asterids</taxon>
        <taxon>campanulids</taxon>
        <taxon>Asterales</taxon>
        <taxon>Asteraceae</taxon>
        <taxon>Asteroideae</taxon>
        <taxon>Anthemideae</taxon>
        <taxon>Anthemidinae</taxon>
        <taxon>Tanacetum</taxon>
    </lineage>
</organism>
<dbReference type="AlphaFoldDB" id="A0A699KV96"/>
<dbReference type="InterPro" id="IPR039537">
    <property type="entry name" value="Retrotran_Ty1/copia-like"/>
</dbReference>
<feature type="non-terminal residue" evidence="5">
    <location>
        <position position="1"/>
    </location>
</feature>
<dbReference type="GO" id="GO:0003676">
    <property type="term" value="F:nucleic acid binding"/>
    <property type="evidence" value="ECO:0007669"/>
    <property type="project" value="InterPro"/>
</dbReference>
<dbReference type="Pfam" id="PF22936">
    <property type="entry name" value="Pol_BBD"/>
    <property type="match status" value="1"/>
</dbReference>
<dbReference type="PANTHER" id="PTHR42648:SF32">
    <property type="entry name" value="RIBONUCLEASE H-LIKE DOMAIN, GAG-PRE-INTEGRASE DOMAIN PROTEIN-RELATED"/>
    <property type="match status" value="1"/>
</dbReference>
<dbReference type="EMBL" id="BKCJ010558872">
    <property type="protein sequence ID" value="GFB13177.1"/>
    <property type="molecule type" value="Genomic_DNA"/>
</dbReference>